<dbReference type="InterPro" id="IPR050749">
    <property type="entry name" value="Glycosyl_Hydrolase_47"/>
</dbReference>
<accession>A0A0C3PML9</accession>
<evidence type="ECO:0000256" key="9">
    <source>
        <dbReference type="ARBA" id="ARBA00048605"/>
    </source>
</evidence>
<dbReference type="PANTHER" id="PTHR11742">
    <property type="entry name" value="MANNOSYL-OLIGOSACCHARIDE ALPHA-1,2-MANNOSIDASE-RELATED"/>
    <property type="match status" value="1"/>
</dbReference>
<dbReference type="SUPFAM" id="SSF48225">
    <property type="entry name" value="Seven-hairpin glycosidases"/>
    <property type="match status" value="1"/>
</dbReference>
<dbReference type="Proteomes" id="UP000054248">
    <property type="component" value="Unassembled WGS sequence"/>
</dbReference>
<evidence type="ECO:0000256" key="3">
    <source>
        <dbReference type="ARBA" id="ARBA00007658"/>
    </source>
</evidence>
<dbReference type="HOGENOM" id="CLU_605637_0_0_1"/>
<gene>
    <name evidence="13" type="ORF">M407DRAFT_34819</name>
</gene>
<dbReference type="Pfam" id="PF01532">
    <property type="entry name" value="Glyco_hydro_47"/>
    <property type="match status" value="1"/>
</dbReference>
<dbReference type="GO" id="GO:0005509">
    <property type="term" value="F:calcium ion binding"/>
    <property type="evidence" value="ECO:0007669"/>
    <property type="project" value="InterPro"/>
</dbReference>
<keyword evidence="12" id="KW-0812">Transmembrane</keyword>
<dbReference type="EC" id="3.2.1.-" evidence="11"/>
<comment type="catalytic activity">
    <reaction evidence="9">
        <text>N(4)-(alpha-D-Man-(1-&gt;2)-alpha-D-Man-(1-&gt;2)-alpha-D-Man-(1-&gt;3)-[alpha-D-Man-(1-&gt;2)-alpha-D-Man-(1-&gt;3)-[alpha-D-Man-(1-&gt;2)-alpha-D-Man-(1-&gt;6)]-alpha-D-Man-(1-&gt;6)]-beta-D-Man-(1-&gt;4)-beta-D-GlcNAc-(1-&gt;4)-beta-D-GlcNAc)-L-asparaginyl-[protein] (N-glucan mannose isomer 9A1,2,3B1,2,3) + 4 H2O = N(4)-(alpha-D-Man-(1-&gt;3)-[alpha-D-Man-(1-&gt;3)-[alpha-D-Man-(1-&gt;6)]-alpha-D-Man-(1-&gt;6)]-beta-D-Man-(1-&gt;4)-beta-D-GlcNAc-(1-&gt;4)-beta-D-GlcNAc)-L-asparaginyl-[protein] (N-glucan mannose isomer 5A1,2) + 4 beta-D-mannose</text>
        <dbReference type="Rhea" id="RHEA:56008"/>
        <dbReference type="Rhea" id="RHEA-COMP:14356"/>
        <dbReference type="Rhea" id="RHEA-COMP:14367"/>
        <dbReference type="ChEBI" id="CHEBI:15377"/>
        <dbReference type="ChEBI" id="CHEBI:28563"/>
        <dbReference type="ChEBI" id="CHEBI:59087"/>
        <dbReference type="ChEBI" id="CHEBI:139493"/>
        <dbReference type="EC" id="3.2.1.113"/>
    </reaction>
</comment>
<dbReference type="AlphaFoldDB" id="A0A0C3PML9"/>
<keyword evidence="6" id="KW-0106">Calcium</keyword>
<evidence type="ECO:0000256" key="4">
    <source>
        <dbReference type="ARBA" id="ARBA00022723"/>
    </source>
</evidence>
<reference evidence="13 14" key="1">
    <citation type="submission" date="2014-04" db="EMBL/GenBank/DDBJ databases">
        <authorList>
            <consortium name="DOE Joint Genome Institute"/>
            <person name="Kuo A."/>
            <person name="Girlanda M."/>
            <person name="Perotto S."/>
            <person name="Kohler A."/>
            <person name="Nagy L.G."/>
            <person name="Floudas D."/>
            <person name="Copeland A."/>
            <person name="Barry K.W."/>
            <person name="Cichocki N."/>
            <person name="Veneault-Fourrey C."/>
            <person name="LaButti K."/>
            <person name="Lindquist E.A."/>
            <person name="Lipzen A."/>
            <person name="Lundell T."/>
            <person name="Morin E."/>
            <person name="Murat C."/>
            <person name="Sun H."/>
            <person name="Tunlid A."/>
            <person name="Henrissat B."/>
            <person name="Grigoriev I.V."/>
            <person name="Hibbett D.S."/>
            <person name="Martin F."/>
            <person name="Nordberg H.P."/>
            <person name="Cantor M.N."/>
            <person name="Hua S.X."/>
        </authorList>
    </citation>
    <scope>NUCLEOTIDE SEQUENCE [LARGE SCALE GENOMIC DNA]</scope>
    <source>
        <strain evidence="13 14">MUT 4182</strain>
    </source>
</reference>
<keyword evidence="7 10" id="KW-1015">Disulfide bond</keyword>
<dbReference type="PRINTS" id="PR00747">
    <property type="entry name" value="GLYHDRLASE47"/>
</dbReference>
<dbReference type="InterPro" id="IPR036026">
    <property type="entry name" value="Seven-hairpin_glycosidases"/>
</dbReference>
<evidence type="ECO:0000313" key="14">
    <source>
        <dbReference type="Proteomes" id="UP000054248"/>
    </source>
</evidence>
<keyword evidence="14" id="KW-1185">Reference proteome</keyword>
<evidence type="ECO:0000256" key="1">
    <source>
        <dbReference type="ARBA" id="ARBA00001913"/>
    </source>
</evidence>
<evidence type="ECO:0000256" key="7">
    <source>
        <dbReference type="ARBA" id="ARBA00023157"/>
    </source>
</evidence>
<evidence type="ECO:0000256" key="11">
    <source>
        <dbReference type="RuleBase" id="RU361193"/>
    </source>
</evidence>
<keyword evidence="11" id="KW-0326">Glycosidase</keyword>
<dbReference type="InterPro" id="IPR001382">
    <property type="entry name" value="Glyco_hydro_47"/>
</dbReference>
<dbReference type="GO" id="GO:0005975">
    <property type="term" value="P:carbohydrate metabolic process"/>
    <property type="evidence" value="ECO:0007669"/>
    <property type="project" value="InterPro"/>
</dbReference>
<evidence type="ECO:0000256" key="6">
    <source>
        <dbReference type="ARBA" id="ARBA00022837"/>
    </source>
</evidence>
<keyword evidence="5 11" id="KW-0378">Hydrolase</keyword>
<evidence type="ECO:0000256" key="10">
    <source>
        <dbReference type="PIRSR" id="PIRSR601382-3"/>
    </source>
</evidence>
<dbReference type="GO" id="GO:0036503">
    <property type="term" value="P:ERAD pathway"/>
    <property type="evidence" value="ECO:0007669"/>
    <property type="project" value="UniProtKB-ARBA"/>
</dbReference>
<keyword evidence="12" id="KW-1133">Transmembrane helix</keyword>
<dbReference type="GO" id="GO:0005783">
    <property type="term" value="C:endoplasmic reticulum"/>
    <property type="evidence" value="ECO:0007669"/>
    <property type="project" value="TreeGrafter"/>
</dbReference>
<dbReference type="PANTHER" id="PTHR11742:SF55">
    <property type="entry name" value="ENDOPLASMIC RETICULUM MANNOSYL-OLIGOSACCHARIDE 1,2-ALPHA-MANNOSIDASE"/>
    <property type="match status" value="1"/>
</dbReference>
<keyword evidence="4" id="KW-0479">Metal-binding</keyword>
<evidence type="ECO:0000256" key="12">
    <source>
        <dbReference type="SAM" id="Phobius"/>
    </source>
</evidence>
<comment type="catalytic activity">
    <reaction evidence="8">
        <text>N(4)-(alpha-D-Man-(1-&gt;2)-alpha-D-Man-(1-&gt;2)-alpha-D-Man-(1-&gt;3)-[alpha-D-Man-(1-&gt;3)-[alpha-D-Man-(1-&gt;2)-alpha-D-Man-(1-&gt;6)]-alpha-D-Man-(1-&gt;6)]-beta-D-Man-(1-&gt;4)-beta-D-GlcNAc-(1-&gt;4)-beta-D-GlcNAc)-L-asparaginyl-[protein] (N-glucan mannose isomer 8A1,2,3B1,3) + 3 H2O = N(4)-(alpha-D-Man-(1-&gt;3)-[alpha-D-Man-(1-&gt;3)-[alpha-D-Man-(1-&gt;6)]-alpha-D-Man-(1-&gt;6)]-beta-D-Man-(1-&gt;4)-beta-D-GlcNAc-(1-&gt;4)-beta-D-GlcNAc)-L-asparaginyl-[protein] (N-glucan mannose isomer 5A1,2) + 3 beta-D-mannose</text>
        <dbReference type="Rhea" id="RHEA:56028"/>
        <dbReference type="Rhea" id="RHEA-COMP:14358"/>
        <dbReference type="Rhea" id="RHEA-COMP:14367"/>
        <dbReference type="ChEBI" id="CHEBI:15377"/>
        <dbReference type="ChEBI" id="CHEBI:28563"/>
        <dbReference type="ChEBI" id="CHEBI:59087"/>
        <dbReference type="ChEBI" id="CHEBI:60628"/>
        <dbReference type="EC" id="3.2.1.113"/>
    </reaction>
</comment>
<keyword evidence="12" id="KW-0472">Membrane</keyword>
<evidence type="ECO:0000256" key="8">
    <source>
        <dbReference type="ARBA" id="ARBA00047669"/>
    </source>
</evidence>
<feature type="non-terminal residue" evidence="13">
    <location>
        <position position="441"/>
    </location>
</feature>
<comment type="pathway">
    <text evidence="2">Protein modification; protein glycosylation.</text>
</comment>
<feature type="transmembrane region" description="Helical" evidence="12">
    <location>
        <begin position="57"/>
        <end position="74"/>
    </location>
</feature>
<proteinExistence type="inferred from homology"/>
<dbReference type="GO" id="GO:0016020">
    <property type="term" value="C:membrane"/>
    <property type="evidence" value="ECO:0007669"/>
    <property type="project" value="InterPro"/>
</dbReference>
<comment type="similarity">
    <text evidence="3 11">Belongs to the glycosyl hydrolase 47 family.</text>
</comment>
<name>A0A0C3PML9_9AGAM</name>
<dbReference type="Gene3D" id="1.50.10.10">
    <property type="match status" value="1"/>
</dbReference>
<dbReference type="InterPro" id="IPR012341">
    <property type="entry name" value="6hp_glycosidase-like_sf"/>
</dbReference>
<dbReference type="EMBL" id="KN823937">
    <property type="protein sequence ID" value="KIO15590.1"/>
    <property type="molecule type" value="Genomic_DNA"/>
</dbReference>
<dbReference type="GO" id="GO:0004571">
    <property type="term" value="F:mannosyl-oligosaccharide 1,2-alpha-mannosidase activity"/>
    <property type="evidence" value="ECO:0007669"/>
    <property type="project" value="UniProtKB-EC"/>
</dbReference>
<comment type="cofactor">
    <cofactor evidence="1">
        <name>Ca(2+)</name>
        <dbReference type="ChEBI" id="CHEBI:29108"/>
    </cofactor>
</comment>
<evidence type="ECO:0000313" key="13">
    <source>
        <dbReference type="EMBL" id="KIO15590.1"/>
    </source>
</evidence>
<sequence>MSHPQDTLEIDIEKAALLETAVEPSSGPGAARRPAIRVPLHIVAANHASLLRPTRPIIRYFLAGAIFFMSYWVLSSLHGGRFAHVIPGYVWEARAAEVRAAFQHAYHSYELLGFPHDEIKPISNDTSDQFNGWGVTALDSLDTMIIMGLDEELQRALKHLEKLDFFSHDKSVPFFETVIRYLGGLLSTWHLTKLPLTLKQADNLGLALLPAFNTSIQFPSYSVNPVTKEVDGAWSGHANFGLAESASCQMEYKYLAKLTGRTEFFDAAQNVMDGLLEMQDPDTQMWSQWISDEGSKPVAKARPQFSVGAGGDSAYEYLLKQYLLSGKSEPQMLEMYLSSIRGVITNLLYVSKQRNLLYVTDIAYSKPDRASKILVPVPSGDLEHLSCFLPGLLALGAHTLRDIPENVFPAEERKLHLDIAKGLATTCYLVYADSFTGLAPD</sequence>
<organism evidence="13 14">
    <name type="scientific">Tulasnella calospora MUT 4182</name>
    <dbReference type="NCBI Taxonomy" id="1051891"/>
    <lineage>
        <taxon>Eukaryota</taxon>
        <taxon>Fungi</taxon>
        <taxon>Dikarya</taxon>
        <taxon>Basidiomycota</taxon>
        <taxon>Agaricomycotina</taxon>
        <taxon>Agaricomycetes</taxon>
        <taxon>Cantharellales</taxon>
        <taxon>Tulasnellaceae</taxon>
        <taxon>Tulasnella</taxon>
    </lineage>
</organism>
<reference evidence="14" key="2">
    <citation type="submission" date="2015-01" db="EMBL/GenBank/DDBJ databases">
        <title>Evolutionary Origins and Diversification of the Mycorrhizal Mutualists.</title>
        <authorList>
            <consortium name="DOE Joint Genome Institute"/>
            <consortium name="Mycorrhizal Genomics Consortium"/>
            <person name="Kohler A."/>
            <person name="Kuo A."/>
            <person name="Nagy L.G."/>
            <person name="Floudas D."/>
            <person name="Copeland A."/>
            <person name="Barry K.W."/>
            <person name="Cichocki N."/>
            <person name="Veneault-Fourrey C."/>
            <person name="LaButti K."/>
            <person name="Lindquist E.A."/>
            <person name="Lipzen A."/>
            <person name="Lundell T."/>
            <person name="Morin E."/>
            <person name="Murat C."/>
            <person name="Riley R."/>
            <person name="Ohm R."/>
            <person name="Sun H."/>
            <person name="Tunlid A."/>
            <person name="Henrissat B."/>
            <person name="Grigoriev I.V."/>
            <person name="Hibbett D.S."/>
            <person name="Martin F."/>
        </authorList>
    </citation>
    <scope>NUCLEOTIDE SEQUENCE [LARGE SCALE GENOMIC DNA]</scope>
    <source>
        <strain evidence="14">MUT 4182</strain>
    </source>
</reference>
<dbReference type="OrthoDB" id="8118055at2759"/>
<feature type="disulfide bond" evidence="10">
    <location>
        <begin position="387"/>
        <end position="427"/>
    </location>
</feature>
<evidence type="ECO:0000256" key="2">
    <source>
        <dbReference type="ARBA" id="ARBA00004922"/>
    </source>
</evidence>
<protein>
    <recommendedName>
        <fullName evidence="11">alpha-1,2-Mannosidase</fullName>
        <ecNumber evidence="11">3.2.1.-</ecNumber>
    </recommendedName>
</protein>
<dbReference type="STRING" id="1051891.A0A0C3PML9"/>
<evidence type="ECO:0000256" key="5">
    <source>
        <dbReference type="ARBA" id="ARBA00022801"/>
    </source>
</evidence>